<dbReference type="Gene3D" id="1.10.3680.10">
    <property type="entry name" value="TerB-like"/>
    <property type="match status" value="1"/>
</dbReference>
<dbReference type="SUPFAM" id="SSF158682">
    <property type="entry name" value="TerB-like"/>
    <property type="match status" value="1"/>
</dbReference>
<dbReference type="Proteomes" id="UP000199495">
    <property type="component" value="Unassembled WGS sequence"/>
</dbReference>
<evidence type="ECO:0000313" key="3">
    <source>
        <dbReference type="Proteomes" id="UP000199495"/>
    </source>
</evidence>
<dbReference type="EMBL" id="FNCS01000040">
    <property type="protein sequence ID" value="SDH24138.1"/>
    <property type="molecule type" value="Genomic_DNA"/>
</dbReference>
<sequence length="160" mass="17183">MTKYKSTQDDLFLRGARLRAHQKADDRDLRGATSRAGAEDFFQALVAAVAVIAHVDGQLALAERRKLVEAFLASPAMAGFSVADLAEELAHHARAYGYAPDLAEKQALTTLSISALGACDRQSIRDACHQVITADGLVHPVELGALYRVERALGIGEITL</sequence>
<gene>
    <name evidence="2" type="ORF">SAMN04487974_1403</name>
</gene>
<organism evidence="2 3">
    <name type="scientific">Pelagibacterium luteolum</name>
    <dbReference type="NCBI Taxonomy" id="440168"/>
    <lineage>
        <taxon>Bacteria</taxon>
        <taxon>Pseudomonadati</taxon>
        <taxon>Pseudomonadota</taxon>
        <taxon>Alphaproteobacteria</taxon>
        <taxon>Hyphomicrobiales</taxon>
        <taxon>Devosiaceae</taxon>
        <taxon>Pelagibacterium</taxon>
    </lineage>
</organism>
<dbReference type="RefSeq" id="WP_090600497.1">
    <property type="nucleotide sequence ID" value="NZ_FNCS01000040.1"/>
</dbReference>
<dbReference type="InterPro" id="IPR007791">
    <property type="entry name" value="DjlA_N"/>
</dbReference>
<dbReference type="Pfam" id="PF05099">
    <property type="entry name" value="TerB"/>
    <property type="match status" value="1"/>
</dbReference>
<feature type="domain" description="Co-chaperone DjlA N-terminal" evidence="1">
    <location>
        <begin position="44"/>
        <end position="157"/>
    </location>
</feature>
<dbReference type="InterPro" id="IPR029024">
    <property type="entry name" value="TerB-like"/>
</dbReference>
<name>A0A1G8AT14_9HYPH</name>
<proteinExistence type="predicted"/>
<reference evidence="2 3" key="1">
    <citation type="submission" date="2016-10" db="EMBL/GenBank/DDBJ databases">
        <authorList>
            <person name="de Groot N.N."/>
        </authorList>
    </citation>
    <scope>NUCLEOTIDE SEQUENCE [LARGE SCALE GENOMIC DNA]</scope>
    <source>
        <strain evidence="2 3">CGMCC 1.10267</strain>
    </source>
</reference>
<keyword evidence="3" id="KW-1185">Reference proteome</keyword>
<protein>
    <submittedName>
        <fullName evidence="2">Tellurite resistance protein</fullName>
    </submittedName>
</protein>
<evidence type="ECO:0000259" key="1">
    <source>
        <dbReference type="Pfam" id="PF05099"/>
    </source>
</evidence>
<dbReference type="OrthoDB" id="7949255at2"/>
<dbReference type="AlphaFoldDB" id="A0A1G8AT14"/>
<accession>A0A1G8AT14</accession>
<dbReference type="STRING" id="440168.SAMN04487974_1403"/>
<evidence type="ECO:0000313" key="2">
    <source>
        <dbReference type="EMBL" id="SDH24138.1"/>
    </source>
</evidence>